<proteinExistence type="inferred from homology"/>
<evidence type="ECO:0000256" key="4">
    <source>
        <dbReference type="ARBA" id="ARBA00022884"/>
    </source>
</evidence>
<dbReference type="SMART" id="SM00962">
    <property type="entry name" value="SRP54"/>
    <property type="match status" value="1"/>
</dbReference>
<dbReference type="InterPro" id="IPR004125">
    <property type="entry name" value="Signal_recog_particle_SRP54_M"/>
</dbReference>
<dbReference type="SMART" id="SM00963">
    <property type="entry name" value="SRP54_N"/>
    <property type="match status" value="1"/>
</dbReference>
<sequence>MFSTLIDHLNMTVNKLRGLGRLTEKNIQSTLEDINTALLEADVAQSVVKDFIDQVREKALGQEVIGNVRPGEALVKVVQDELIHILGDEQAEINLNAKPPVVIVMAGLQGSGKTTTVIKLARWLQEIKKKSVMVVSADVYRPAAIKQLETLAGQINAHFFPSKTNQKPTDIAKRALTQANKQFIDILLIDTAGCLHVDKELMEDMQAISDTVNPTELLLVVDSMMGQDAANVAKSFNEALPLTGIILTKADGDARGGAALSMRMITQKPIKFVGVGEKIEALEPFHPDRMASRILGMGDIISLVEEAKRKVDQKHAKKITQKLKKGKPFDFDDFLMQLHQIKKMGGMQSLLAKLPAMGQLPKGVSAFMDDKLLVKMQAIIQSMTAKERRFPNLINGLRKQRISGGSGTTLQDVNKLLKQFTQMQKMMKRMKGNKMMKRI</sequence>
<evidence type="ECO:0000256" key="2">
    <source>
        <dbReference type="ARBA" id="ARBA00022741"/>
    </source>
</evidence>
<name>A0ABM5UV31_9COXI</name>
<comment type="subcellular location">
    <subcellularLocation>
        <location evidence="9">Cytoplasm</location>
    </subcellularLocation>
    <text evidence="9">The SRP-RNC complex is targeted to the cytoplasmic membrane.</text>
</comment>
<evidence type="ECO:0000256" key="3">
    <source>
        <dbReference type="ARBA" id="ARBA00022801"/>
    </source>
</evidence>
<dbReference type="Gene3D" id="1.10.260.30">
    <property type="entry name" value="Signal recognition particle, SRP54 subunit, M-domain"/>
    <property type="match status" value="1"/>
</dbReference>
<dbReference type="Pfam" id="PF02978">
    <property type="entry name" value="SRP_SPB"/>
    <property type="match status" value="1"/>
</dbReference>
<comment type="caution">
    <text evidence="9">Lacks conserved residue(s) required for the propagation of feature annotation.</text>
</comment>
<dbReference type="InterPro" id="IPR027417">
    <property type="entry name" value="P-loop_NTPase"/>
</dbReference>
<keyword evidence="5 9" id="KW-0342">GTP-binding</keyword>
<dbReference type="InterPro" id="IPR022941">
    <property type="entry name" value="SRP54"/>
</dbReference>
<dbReference type="HAMAP" id="MF_00306">
    <property type="entry name" value="SRP54"/>
    <property type="match status" value="1"/>
</dbReference>
<keyword evidence="4 9" id="KW-0694">RNA-binding</keyword>
<dbReference type="PROSITE" id="PS00300">
    <property type="entry name" value="SRP54"/>
    <property type="match status" value="1"/>
</dbReference>
<dbReference type="PANTHER" id="PTHR11564:SF5">
    <property type="entry name" value="SIGNAL RECOGNITION PARTICLE SUBUNIT SRP54"/>
    <property type="match status" value="1"/>
</dbReference>
<dbReference type="InterPro" id="IPR004780">
    <property type="entry name" value="SRP"/>
</dbReference>
<evidence type="ECO:0000256" key="1">
    <source>
        <dbReference type="ARBA" id="ARBA00005450"/>
    </source>
</evidence>
<reference evidence="11 12" key="1">
    <citation type="journal article" date="2015" name="Genome Biol. Evol.">
        <title>Distinctive Genome Reduction Rates Revealed by Genomic Analyses of Two Coxiella-Like Endosymbionts in Ticks.</title>
        <authorList>
            <person name="Gottlieb Y."/>
            <person name="Lalzar I."/>
            <person name="Klasson L."/>
        </authorList>
    </citation>
    <scope>NUCLEOTIDE SEQUENCE [LARGE SCALE GENOMIC DNA]</scope>
    <source>
        <strain evidence="11 12">CRt</strain>
    </source>
</reference>
<dbReference type="Gene3D" id="3.40.50.300">
    <property type="entry name" value="P-loop containing nucleotide triphosphate hydrolases"/>
    <property type="match status" value="1"/>
</dbReference>
<dbReference type="Gene3D" id="1.20.120.140">
    <property type="entry name" value="Signal recognition particle SRP54, nucleotide-binding domain"/>
    <property type="match status" value="1"/>
</dbReference>
<evidence type="ECO:0000256" key="5">
    <source>
        <dbReference type="ARBA" id="ARBA00023134"/>
    </source>
</evidence>
<keyword evidence="7 9" id="KW-0687">Ribonucleoprotein</keyword>
<dbReference type="InterPro" id="IPR003593">
    <property type="entry name" value="AAA+_ATPase"/>
</dbReference>
<accession>A0ABM5UV31</accession>
<keyword evidence="9" id="KW-0963">Cytoplasm</keyword>
<evidence type="ECO:0000313" key="12">
    <source>
        <dbReference type="Proteomes" id="UP000063965"/>
    </source>
</evidence>
<dbReference type="NCBIfam" id="TIGR00959">
    <property type="entry name" value="ffh"/>
    <property type="match status" value="1"/>
</dbReference>
<dbReference type="Proteomes" id="UP000063965">
    <property type="component" value="Chromosome"/>
</dbReference>
<evidence type="ECO:0000256" key="6">
    <source>
        <dbReference type="ARBA" id="ARBA00023135"/>
    </source>
</evidence>
<evidence type="ECO:0000313" key="11">
    <source>
        <dbReference type="EMBL" id="AKQ33827.1"/>
    </source>
</evidence>
<feature type="domain" description="SRP54-type proteins GTP-binding" evidence="10">
    <location>
        <begin position="269"/>
        <end position="282"/>
    </location>
</feature>
<comment type="function">
    <text evidence="9">Involved in targeting and insertion of nascent membrane proteins into the cytoplasmic membrane. Binds to the hydrophobic signal sequence of the ribosome-nascent chain (RNC) as it emerges from the ribosomes. The SRP-RNC complex is then targeted to the cytoplasmic membrane where it interacts with the SRP receptor FtsY. Interaction with FtsY leads to the transfer of the RNC complex to the Sec translocase for insertion into the membrane, the hydrolysis of GTP by both Ffh and FtsY, and the dissociation of the SRP-FtsY complex into the individual components.</text>
</comment>
<keyword evidence="6 9" id="KW-0733">Signal recognition particle</keyword>
<evidence type="ECO:0000256" key="8">
    <source>
        <dbReference type="ARBA" id="ARBA00048027"/>
    </source>
</evidence>
<dbReference type="PANTHER" id="PTHR11564">
    <property type="entry name" value="SIGNAL RECOGNITION PARTICLE 54K PROTEIN SRP54"/>
    <property type="match status" value="1"/>
</dbReference>
<comment type="similarity">
    <text evidence="1 9">Belongs to the GTP-binding SRP family. SRP54 subfamily.</text>
</comment>
<comment type="catalytic activity">
    <reaction evidence="8 9">
        <text>GTP + H2O = GDP + phosphate + H(+)</text>
        <dbReference type="Rhea" id="RHEA:19669"/>
        <dbReference type="ChEBI" id="CHEBI:15377"/>
        <dbReference type="ChEBI" id="CHEBI:15378"/>
        <dbReference type="ChEBI" id="CHEBI:37565"/>
        <dbReference type="ChEBI" id="CHEBI:43474"/>
        <dbReference type="ChEBI" id="CHEBI:58189"/>
        <dbReference type="EC" id="3.6.5.4"/>
    </reaction>
</comment>
<feature type="binding site" evidence="9">
    <location>
        <begin position="107"/>
        <end position="114"/>
    </location>
    <ligand>
        <name>GTP</name>
        <dbReference type="ChEBI" id="CHEBI:37565"/>
    </ligand>
</feature>
<protein>
    <recommendedName>
        <fullName evidence="9">Signal recognition particle protein</fullName>
        <ecNumber evidence="9">3.6.5.4</ecNumber>
    </recommendedName>
    <alternativeName>
        <fullName evidence="9">Fifty-four homolog</fullName>
    </alternativeName>
</protein>
<dbReference type="SUPFAM" id="SSF47446">
    <property type="entry name" value="Signal peptide-binding domain"/>
    <property type="match status" value="1"/>
</dbReference>
<dbReference type="InterPro" id="IPR042101">
    <property type="entry name" value="SRP54_N_sf"/>
</dbReference>
<comment type="domain">
    <text evidence="9">Composed of three domains: the N-terminal N domain, which is responsible for interactions with the ribosome, the central G domain, which binds GTP, and the C-terminal M domain, which binds the RNA and the signal sequence of the RNC.</text>
</comment>
<comment type="subunit">
    <text evidence="9">Part of the signal recognition particle protein translocation system, which is composed of SRP and FtsY. SRP is a ribonucleoprotein composed of Ffh and a 4.5S RNA molecule.</text>
</comment>
<dbReference type="InterPro" id="IPR000897">
    <property type="entry name" value="SRP54_GTPase_dom"/>
</dbReference>
<keyword evidence="3 9" id="KW-0378">Hydrolase</keyword>
<gene>
    <name evidence="9 11" type="primary">ffh</name>
    <name evidence="11" type="ORF">CleRT_12240</name>
</gene>
<dbReference type="SUPFAM" id="SSF52540">
    <property type="entry name" value="P-loop containing nucleoside triphosphate hydrolases"/>
    <property type="match status" value="1"/>
</dbReference>
<organism evidence="11 12">
    <name type="scientific">Candidatus Coxiella mudrowiae</name>
    <dbReference type="NCBI Taxonomy" id="2054173"/>
    <lineage>
        <taxon>Bacteria</taxon>
        <taxon>Pseudomonadati</taxon>
        <taxon>Pseudomonadota</taxon>
        <taxon>Gammaproteobacteria</taxon>
        <taxon>Legionellales</taxon>
        <taxon>Coxiellaceae</taxon>
        <taxon>Coxiella</taxon>
    </lineage>
</organism>
<evidence type="ECO:0000256" key="7">
    <source>
        <dbReference type="ARBA" id="ARBA00023274"/>
    </source>
</evidence>
<dbReference type="InterPro" id="IPR013822">
    <property type="entry name" value="Signal_recog_particl_SRP54_hlx"/>
</dbReference>
<dbReference type="Pfam" id="PF02881">
    <property type="entry name" value="SRP54_N"/>
    <property type="match status" value="1"/>
</dbReference>
<dbReference type="CDD" id="cd18539">
    <property type="entry name" value="SRP_G"/>
    <property type="match status" value="1"/>
</dbReference>
<dbReference type="SMART" id="SM00382">
    <property type="entry name" value="AAA"/>
    <property type="match status" value="1"/>
</dbReference>
<dbReference type="EC" id="3.6.5.4" evidence="9"/>
<keyword evidence="2 9" id="KW-0547">Nucleotide-binding</keyword>
<dbReference type="InterPro" id="IPR036891">
    <property type="entry name" value="Signal_recog_part_SRP54_M_sf"/>
</dbReference>
<dbReference type="Pfam" id="PF00448">
    <property type="entry name" value="SRP54"/>
    <property type="match status" value="1"/>
</dbReference>
<feature type="binding site" evidence="9">
    <location>
        <begin position="248"/>
        <end position="251"/>
    </location>
    <ligand>
        <name>GTP</name>
        <dbReference type="ChEBI" id="CHEBI:37565"/>
    </ligand>
</feature>
<evidence type="ECO:0000256" key="9">
    <source>
        <dbReference type="HAMAP-Rule" id="MF_00306"/>
    </source>
</evidence>
<evidence type="ECO:0000259" key="10">
    <source>
        <dbReference type="PROSITE" id="PS00300"/>
    </source>
</evidence>
<dbReference type="EMBL" id="CP011126">
    <property type="protein sequence ID" value="AKQ33827.1"/>
    <property type="molecule type" value="Genomic_DNA"/>
</dbReference>
<keyword evidence="12" id="KW-1185">Reference proteome</keyword>